<proteinExistence type="predicted"/>
<accession>A0AAE0L5M9</accession>
<evidence type="ECO:0000313" key="1">
    <source>
        <dbReference type="EMBL" id="KAK3273018.1"/>
    </source>
</evidence>
<comment type="caution">
    <text evidence="1">The sequence shown here is derived from an EMBL/GenBank/DDBJ whole genome shotgun (WGS) entry which is preliminary data.</text>
</comment>
<sequence length="223" mass="25228">MGLFKKCAPGARVRDFKEEQDPDGIFLRFNGDMERLDPVIWDRNLKTYLGWQPDQFPNVVAKKTSNRDFNMKLDSEVSSEFIRIWQIAEPLIEESLAAGQVNLVAEFRCEILVLQLRNPGLKVRNAVVEAANLSAILEMIESKDKALKPWRKLRELLYAIKKISDECSSEVATALPALRWELPRARLIVVPPPGPKLCCKAVVIESLARALHKCREPPLKPGG</sequence>
<gene>
    <name evidence="1" type="ORF">CYMTET_18717</name>
</gene>
<keyword evidence="2" id="KW-1185">Reference proteome</keyword>
<dbReference type="Proteomes" id="UP001190700">
    <property type="component" value="Unassembled WGS sequence"/>
</dbReference>
<organism evidence="1 2">
    <name type="scientific">Cymbomonas tetramitiformis</name>
    <dbReference type="NCBI Taxonomy" id="36881"/>
    <lineage>
        <taxon>Eukaryota</taxon>
        <taxon>Viridiplantae</taxon>
        <taxon>Chlorophyta</taxon>
        <taxon>Pyramimonadophyceae</taxon>
        <taxon>Pyramimonadales</taxon>
        <taxon>Pyramimonadaceae</taxon>
        <taxon>Cymbomonas</taxon>
    </lineage>
</organism>
<reference evidence="1 2" key="1">
    <citation type="journal article" date="2015" name="Genome Biol. Evol.">
        <title>Comparative Genomics of a Bacterivorous Green Alga Reveals Evolutionary Causalities and Consequences of Phago-Mixotrophic Mode of Nutrition.</title>
        <authorList>
            <person name="Burns J.A."/>
            <person name="Paasch A."/>
            <person name="Narechania A."/>
            <person name="Kim E."/>
        </authorList>
    </citation>
    <scope>NUCLEOTIDE SEQUENCE [LARGE SCALE GENOMIC DNA]</scope>
    <source>
        <strain evidence="1 2">PLY_AMNH</strain>
    </source>
</reference>
<name>A0AAE0L5M9_9CHLO</name>
<dbReference type="AlphaFoldDB" id="A0AAE0L5M9"/>
<protein>
    <submittedName>
        <fullName evidence="1">Uncharacterized protein</fullName>
    </submittedName>
</protein>
<evidence type="ECO:0000313" key="2">
    <source>
        <dbReference type="Proteomes" id="UP001190700"/>
    </source>
</evidence>
<dbReference type="EMBL" id="LGRX02008675">
    <property type="protein sequence ID" value="KAK3273018.1"/>
    <property type="molecule type" value="Genomic_DNA"/>
</dbReference>